<evidence type="ECO:0000313" key="1">
    <source>
        <dbReference type="EMBL" id="OXU19669.1"/>
    </source>
</evidence>
<organism evidence="1 2">
    <name type="scientific">Trichomalopsis sarcophagae</name>
    <dbReference type="NCBI Taxonomy" id="543379"/>
    <lineage>
        <taxon>Eukaryota</taxon>
        <taxon>Metazoa</taxon>
        <taxon>Ecdysozoa</taxon>
        <taxon>Arthropoda</taxon>
        <taxon>Hexapoda</taxon>
        <taxon>Insecta</taxon>
        <taxon>Pterygota</taxon>
        <taxon>Neoptera</taxon>
        <taxon>Endopterygota</taxon>
        <taxon>Hymenoptera</taxon>
        <taxon>Apocrita</taxon>
        <taxon>Proctotrupomorpha</taxon>
        <taxon>Chalcidoidea</taxon>
        <taxon>Pteromalidae</taxon>
        <taxon>Pteromalinae</taxon>
        <taxon>Trichomalopsis</taxon>
    </lineage>
</organism>
<comment type="caution">
    <text evidence="1">The sequence shown here is derived from an EMBL/GenBank/DDBJ whole genome shotgun (WGS) entry which is preliminary data.</text>
</comment>
<dbReference type="Proteomes" id="UP000215335">
    <property type="component" value="Unassembled WGS sequence"/>
</dbReference>
<keyword evidence="2" id="KW-1185">Reference proteome</keyword>
<sequence length="60" mass="6894">MIRHSGAIDDLMIRTLGLWDGPRVKVLYCRALSIICRGCRCCCCCYAIGRFIIFVTAFRY</sequence>
<reference evidence="1 2" key="1">
    <citation type="journal article" date="2017" name="Curr. Biol.">
        <title>The Evolution of Venom by Co-option of Single-Copy Genes.</title>
        <authorList>
            <person name="Martinson E.O."/>
            <person name="Mrinalini"/>
            <person name="Kelkar Y.D."/>
            <person name="Chang C.H."/>
            <person name="Werren J.H."/>
        </authorList>
    </citation>
    <scope>NUCLEOTIDE SEQUENCE [LARGE SCALE GENOMIC DNA]</scope>
    <source>
        <strain evidence="1 2">Alberta</strain>
        <tissue evidence="1">Whole body</tissue>
    </source>
</reference>
<protein>
    <submittedName>
        <fullName evidence="1">Uncharacterized protein</fullName>
    </submittedName>
</protein>
<name>A0A232EMS5_9HYME</name>
<dbReference type="EMBL" id="NNAY01003291">
    <property type="protein sequence ID" value="OXU19669.1"/>
    <property type="molecule type" value="Genomic_DNA"/>
</dbReference>
<evidence type="ECO:0000313" key="2">
    <source>
        <dbReference type="Proteomes" id="UP000215335"/>
    </source>
</evidence>
<dbReference type="AlphaFoldDB" id="A0A232EMS5"/>
<accession>A0A232EMS5</accession>
<proteinExistence type="predicted"/>
<gene>
    <name evidence="1" type="ORF">TSAR_016631</name>
</gene>